<evidence type="ECO:0000256" key="7">
    <source>
        <dbReference type="ARBA" id="ARBA00022679"/>
    </source>
</evidence>
<proteinExistence type="inferred from homology"/>
<dbReference type="Proteomes" id="UP001500571">
    <property type="component" value="Unassembled WGS sequence"/>
</dbReference>
<organism evidence="12 13">
    <name type="scientific">Nocardioides panacihumi</name>
    <dbReference type="NCBI Taxonomy" id="400774"/>
    <lineage>
        <taxon>Bacteria</taxon>
        <taxon>Bacillati</taxon>
        <taxon>Actinomycetota</taxon>
        <taxon>Actinomycetes</taxon>
        <taxon>Propionibacteriales</taxon>
        <taxon>Nocardioidaceae</taxon>
        <taxon>Nocardioides</taxon>
    </lineage>
</organism>
<gene>
    <name evidence="12" type="ORF">GCM10009798_09930</name>
</gene>
<evidence type="ECO:0000256" key="6">
    <source>
        <dbReference type="ARBA" id="ARBA00022603"/>
    </source>
</evidence>
<evidence type="ECO:0000256" key="8">
    <source>
        <dbReference type="ARBA" id="ARBA00022691"/>
    </source>
</evidence>
<dbReference type="InterPro" id="IPR029063">
    <property type="entry name" value="SAM-dependent_MTases_sf"/>
</dbReference>
<comment type="similarity">
    <text evidence="2">Belongs to the methyltransferase superfamily. L-isoaspartyl/D-aspartyl protein methyltransferase family.</text>
</comment>
<dbReference type="RefSeq" id="WP_344043012.1">
    <property type="nucleotide sequence ID" value="NZ_BAAAPB010000001.1"/>
</dbReference>
<sequence length="187" mass="19747">MDSVDEAFAAVPREGFLPQGQRHRAAVDAPLPIGYGQTNSQPTTVANMLRLLQVRPGQRVLDVGAGSGWTTALLAHLTGPTGEVVGVELVRGLASWGADNVRAAGRPWAHVEPSAPGILGAPDRAPYDRILVSAGATEMPAPLLEQLGDPGRLVVPVNGRMVLVVRSGGRDEVSTHGAYRFVPLRQR</sequence>
<keyword evidence="13" id="KW-1185">Reference proteome</keyword>
<evidence type="ECO:0000256" key="5">
    <source>
        <dbReference type="ARBA" id="ARBA00022490"/>
    </source>
</evidence>
<evidence type="ECO:0000313" key="12">
    <source>
        <dbReference type="EMBL" id="GAA1952713.1"/>
    </source>
</evidence>
<dbReference type="EMBL" id="BAAAPB010000001">
    <property type="protein sequence ID" value="GAA1952713.1"/>
    <property type="molecule type" value="Genomic_DNA"/>
</dbReference>
<evidence type="ECO:0000256" key="10">
    <source>
        <dbReference type="ARBA" id="ARBA00031323"/>
    </source>
</evidence>
<accession>A0ABN2QIC3</accession>
<protein>
    <recommendedName>
        <fullName evidence="4">Protein-L-isoaspartate O-methyltransferase</fullName>
        <ecNumber evidence="3">2.1.1.77</ecNumber>
    </recommendedName>
    <alternativeName>
        <fullName evidence="11">L-isoaspartyl protein carboxyl methyltransferase</fullName>
    </alternativeName>
    <alternativeName>
        <fullName evidence="9">Protein L-isoaspartyl methyltransferase</fullName>
    </alternativeName>
    <alternativeName>
        <fullName evidence="10">Protein-beta-aspartate methyltransferase</fullName>
    </alternativeName>
</protein>
<evidence type="ECO:0000313" key="13">
    <source>
        <dbReference type="Proteomes" id="UP001500571"/>
    </source>
</evidence>
<dbReference type="PANTHER" id="PTHR11579">
    <property type="entry name" value="PROTEIN-L-ISOASPARTATE O-METHYLTRANSFERASE"/>
    <property type="match status" value="1"/>
</dbReference>
<evidence type="ECO:0000256" key="11">
    <source>
        <dbReference type="ARBA" id="ARBA00031350"/>
    </source>
</evidence>
<dbReference type="Gene3D" id="3.40.50.150">
    <property type="entry name" value="Vaccinia Virus protein VP39"/>
    <property type="match status" value="1"/>
</dbReference>
<evidence type="ECO:0000256" key="2">
    <source>
        <dbReference type="ARBA" id="ARBA00005369"/>
    </source>
</evidence>
<comment type="caution">
    <text evidence="12">The sequence shown here is derived from an EMBL/GenBank/DDBJ whole genome shotgun (WGS) entry which is preliminary data.</text>
</comment>
<dbReference type="InterPro" id="IPR000682">
    <property type="entry name" value="PCMT"/>
</dbReference>
<comment type="subcellular location">
    <subcellularLocation>
        <location evidence="1">Cytoplasm</location>
    </subcellularLocation>
</comment>
<keyword evidence="5" id="KW-0963">Cytoplasm</keyword>
<evidence type="ECO:0000256" key="9">
    <source>
        <dbReference type="ARBA" id="ARBA00030757"/>
    </source>
</evidence>
<keyword evidence="7" id="KW-0808">Transferase</keyword>
<evidence type="ECO:0000256" key="4">
    <source>
        <dbReference type="ARBA" id="ARBA00013346"/>
    </source>
</evidence>
<dbReference type="PANTHER" id="PTHR11579:SF0">
    <property type="entry name" value="PROTEIN-L-ISOASPARTATE(D-ASPARTATE) O-METHYLTRANSFERASE"/>
    <property type="match status" value="1"/>
</dbReference>
<keyword evidence="6" id="KW-0489">Methyltransferase</keyword>
<dbReference type="CDD" id="cd02440">
    <property type="entry name" value="AdoMet_MTases"/>
    <property type="match status" value="1"/>
</dbReference>
<reference evidence="12 13" key="1">
    <citation type="journal article" date="2019" name="Int. J. Syst. Evol. Microbiol.">
        <title>The Global Catalogue of Microorganisms (GCM) 10K type strain sequencing project: providing services to taxonomists for standard genome sequencing and annotation.</title>
        <authorList>
            <consortium name="The Broad Institute Genomics Platform"/>
            <consortium name="The Broad Institute Genome Sequencing Center for Infectious Disease"/>
            <person name="Wu L."/>
            <person name="Ma J."/>
        </authorList>
    </citation>
    <scope>NUCLEOTIDE SEQUENCE [LARGE SCALE GENOMIC DNA]</scope>
    <source>
        <strain evidence="12 13">JCM 15309</strain>
    </source>
</reference>
<keyword evidence="8" id="KW-0949">S-adenosyl-L-methionine</keyword>
<evidence type="ECO:0000256" key="1">
    <source>
        <dbReference type="ARBA" id="ARBA00004496"/>
    </source>
</evidence>
<name>A0ABN2QIC3_9ACTN</name>
<dbReference type="EC" id="2.1.1.77" evidence="3"/>
<dbReference type="Pfam" id="PF01135">
    <property type="entry name" value="PCMT"/>
    <property type="match status" value="1"/>
</dbReference>
<dbReference type="SUPFAM" id="SSF53335">
    <property type="entry name" value="S-adenosyl-L-methionine-dependent methyltransferases"/>
    <property type="match status" value="1"/>
</dbReference>
<evidence type="ECO:0000256" key="3">
    <source>
        <dbReference type="ARBA" id="ARBA00011890"/>
    </source>
</evidence>